<keyword evidence="1" id="KW-0732">Signal</keyword>
<reference evidence="3" key="1">
    <citation type="submission" date="2019-08" db="EMBL/GenBank/DDBJ databases">
        <authorList>
            <person name="Kucharzyk K."/>
            <person name="Murdoch R.W."/>
            <person name="Higgins S."/>
            <person name="Loffler F."/>
        </authorList>
    </citation>
    <scope>NUCLEOTIDE SEQUENCE</scope>
</reference>
<evidence type="ECO:0000313" key="3">
    <source>
        <dbReference type="EMBL" id="MPL99781.1"/>
    </source>
</evidence>
<dbReference type="InterPro" id="IPR037066">
    <property type="entry name" value="Plug_dom_sf"/>
</dbReference>
<dbReference type="Gene3D" id="2.170.130.10">
    <property type="entry name" value="TonB-dependent receptor, plug domain"/>
    <property type="match status" value="1"/>
</dbReference>
<dbReference type="InterPro" id="IPR039426">
    <property type="entry name" value="TonB-dep_rcpt-like"/>
</dbReference>
<dbReference type="InterPro" id="IPR023997">
    <property type="entry name" value="TonB-dep_OMP_SusC/RagA_CS"/>
</dbReference>
<evidence type="ECO:0000259" key="2">
    <source>
        <dbReference type="Pfam" id="PF07715"/>
    </source>
</evidence>
<dbReference type="PANTHER" id="PTHR30069:SF29">
    <property type="entry name" value="HEMOGLOBIN AND HEMOGLOBIN-HAPTOGLOBIN-BINDING PROTEIN 1-RELATED"/>
    <property type="match status" value="1"/>
</dbReference>
<dbReference type="GO" id="GO:0044718">
    <property type="term" value="P:siderophore transmembrane transport"/>
    <property type="evidence" value="ECO:0007669"/>
    <property type="project" value="TreeGrafter"/>
</dbReference>
<dbReference type="Pfam" id="PF07715">
    <property type="entry name" value="Plug"/>
    <property type="match status" value="1"/>
</dbReference>
<dbReference type="Pfam" id="PF13715">
    <property type="entry name" value="CarbopepD_reg_2"/>
    <property type="match status" value="1"/>
</dbReference>
<dbReference type="PANTHER" id="PTHR30069">
    <property type="entry name" value="TONB-DEPENDENT OUTER MEMBRANE RECEPTOR"/>
    <property type="match status" value="1"/>
</dbReference>
<keyword evidence="3" id="KW-0675">Receptor</keyword>
<sequence>MKSKKNYFFSARQLMSIFLAMITTMLVAQTKIVSGVVTSSEDGEPLIGVNVIVKGTRTGTVTNLDGIYKIEVPQENQILIFSMVGMKTTELNMKNRTLFDIVLDPDTRMLEQVIVTGYSTQRKADLTGAISVVDVDEIMKQPENNPIKSLQGRIPGVSVSADGNPSGAATVRIRGIGTLNNNDPLYIIDGVPTKSGMHELNSADIESIQVLRDASAASIYGSRAGNGVIIITTKQGKQGKIKVNLDTYVSVSQYGKVIDMLNTKQFGHAQWQAMINSGINPNTNQIGYIYDYNYDEFGNPVLNGM</sequence>
<dbReference type="NCBIfam" id="TIGR04057">
    <property type="entry name" value="SusC_RagA_signa"/>
    <property type="match status" value="1"/>
</dbReference>
<protein>
    <submittedName>
        <fullName evidence="3">TonB-dependent receptor SusC</fullName>
    </submittedName>
</protein>
<evidence type="ECO:0000256" key="1">
    <source>
        <dbReference type="ARBA" id="ARBA00022729"/>
    </source>
</evidence>
<dbReference type="SUPFAM" id="SSF49464">
    <property type="entry name" value="Carboxypeptidase regulatory domain-like"/>
    <property type="match status" value="1"/>
</dbReference>
<dbReference type="GO" id="GO:0015344">
    <property type="term" value="F:siderophore uptake transmembrane transporter activity"/>
    <property type="evidence" value="ECO:0007669"/>
    <property type="project" value="TreeGrafter"/>
</dbReference>
<organism evidence="3">
    <name type="scientific">bioreactor metagenome</name>
    <dbReference type="NCBI Taxonomy" id="1076179"/>
    <lineage>
        <taxon>unclassified sequences</taxon>
        <taxon>metagenomes</taxon>
        <taxon>ecological metagenomes</taxon>
    </lineage>
</organism>
<dbReference type="EMBL" id="VSSQ01000688">
    <property type="protein sequence ID" value="MPL99781.1"/>
    <property type="molecule type" value="Genomic_DNA"/>
</dbReference>
<dbReference type="AlphaFoldDB" id="A0A644W7S7"/>
<dbReference type="PROSITE" id="PS52016">
    <property type="entry name" value="TONB_DEPENDENT_REC_3"/>
    <property type="match status" value="1"/>
</dbReference>
<gene>
    <name evidence="3" type="primary">susC_75</name>
    <name evidence="3" type="ORF">SDC9_46002</name>
</gene>
<name>A0A644W7S7_9ZZZZ</name>
<proteinExistence type="predicted"/>
<comment type="caution">
    <text evidence="3">The sequence shown here is derived from an EMBL/GenBank/DDBJ whole genome shotgun (WGS) entry which is preliminary data.</text>
</comment>
<dbReference type="GO" id="GO:0009279">
    <property type="term" value="C:cell outer membrane"/>
    <property type="evidence" value="ECO:0007669"/>
    <property type="project" value="TreeGrafter"/>
</dbReference>
<dbReference type="InterPro" id="IPR012910">
    <property type="entry name" value="Plug_dom"/>
</dbReference>
<dbReference type="Gene3D" id="2.60.40.1120">
    <property type="entry name" value="Carboxypeptidase-like, regulatory domain"/>
    <property type="match status" value="1"/>
</dbReference>
<dbReference type="InterPro" id="IPR008969">
    <property type="entry name" value="CarboxyPept-like_regulatory"/>
</dbReference>
<feature type="domain" description="TonB-dependent receptor plug" evidence="2">
    <location>
        <begin position="123"/>
        <end position="228"/>
    </location>
</feature>
<dbReference type="SUPFAM" id="SSF56935">
    <property type="entry name" value="Porins"/>
    <property type="match status" value="1"/>
</dbReference>
<accession>A0A644W7S7</accession>